<dbReference type="AlphaFoldDB" id="A0A6H5HYV9"/>
<feature type="repeat" description="ANK" evidence="3">
    <location>
        <begin position="717"/>
        <end position="749"/>
    </location>
</feature>
<keyword evidence="5" id="KW-1185">Reference proteome</keyword>
<gene>
    <name evidence="4" type="ORF">TBRA_LOCUS1124</name>
</gene>
<dbReference type="Gene3D" id="1.25.40.20">
    <property type="entry name" value="Ankyrin repeat-containing domain"/>
    <property type="match status" value="4"/>
</dbReference>
<dbReference type="SUPFAM" id="SSF48403">
    <property type="entry name" value="Ankyrin repeat"/>
    <property type="match status" value="2"/>
</dbReference>
<dbReference type="OrthoDB" id="20872at2759"/>
<proteinExistence type="predicted"/>
<dbReference type="InterPro" id="IPR002110">
    <property type="entry name" value="Ankyrin_rpt"/>
</dbReference>
<evidence type="ECO:0000256" key="3">
    <source>
        <dbReference type="PROSITE-ProRule" id="PRU00023"/>
    </source>
</evidence>
<dbReference type="EMBL" id="CADCXV010000236">
    <property type="protein sequence ID" value="CAB0029029.1"/>
    <property type="molecule type" value="Genomic_DNA"/>
</dbReference>
<feature type="repeat" description="ANK" evidence="3">
    <location>
        <begin position="290"/>
        <end position="322"/>
    </location>
</feature>
<dbReference type="SMART" id="SM00248">
    <property type="entry name" value="ANK"/>
    <property type="match status" value="16"/>
</dbReference>
<keyword evidence="2 3" id="KW-0040">ANK repeat</keyword>
<name>A0A6H5HYV9_9HYME</name>
<dbReference type="PROSITE" id="PS50297">
    <property type="entry name" value="ANK_REP_REGION"/>
    <property type="match status" value="4"/>
</dbReference>
<keyword evidence="1" id="KW-0677">Repeat</keyword>
<feature type="repeat" description="ANK" evidence="3">
    <location>
        <begin position="160"/>
        <end position="194"/>
    </location>
</feature>
<organism evidence="4 5">
    <name type="scientific">Trichogramma brassicae</name>
    <dbReference type="NCBI Taxonomy" id="86971"/>
    <lineage>
        <taxon>Eukaryota</taxon>
        <taxon>Metazoa</taxon>
        <taxon>Ecdysozoa</taxon>
        <taxon>Arthropoda</taxon>
        <taxon>Hexapoda</taxon>
        <taxon>Insecta</taxon>
        <taxon>Pterygota</taxon>
        <taxon>Neoptera</taxon>
        <taxon>Endopterygota</taxon>
        <taxon>Hymenoptera</taxon>
        <taxon>Apocrita</taxon>
        <taxon>Proctotrupomorpha</taxon>
        <taxon>Chalcidoidea</taxon>
        <taxon>Trichogrammatidae</taxon>
        <taxon>Trichogramma</taxon>
    </lineage>
</organism>
<dbReference type="Pfam" id="PF12796">
    <property type="entry name" value="Ank_2"/>
    <property type="match status" value="5"/>
</dbReference>
<dbReference type="PANTHER" id="PTHR24198:SF165">
    <property type="entry name" value="ANKYRIN REPEAT-CONTAINING PROTEIN-RELATED"/>
    <property type="match status" value="1"/>
</dbReference>
<evidence type="ECO:0000313" key="4">
    <source>
        <dbReference type="EMBL" id="CAB0029029.1"/>
    </source>
</evidence>
<dbReference type="InterPro" id="IPR036770">
    <property type="entry name" value="Ankyrin_rpt-contain_sf"/>
</dbReference>
<feature type="repeat" description="ANK" evidence="3">
    <location>
        <begin position="935"/>
        <end position="967"/>
    </location>
</feature>
<evidence type="ECO:0000313" key="5">
    <source>
        <dbReference type="Proteomes" id="UP000479190"/>
    </source>
</evidence>
<sequence>MFATERDVVIFVDDNGDTINNQLCRAVRDRRDRRGIERMARLAAENVNRGSRDASRRTALHHAVSARYREAVELLLFECRDVDPNSYDGYGSTALHLAVASQDTRLVLPFLLHPRTRLAATQARTRQSVLHMVVRDRHEAMLRLLLAFWSDYPVDLRDEAEDTPLHLAAGVAGDDPTFVEILLGRGADCSLSNIWNQTPVHVAVARNNFKCLELLIEHSSFEATASSSHLVTPLKLAVKYNNARIVEYLLSRQSRPESCLLHEAVTSSSDELLKMLLKWPGIDKEEKNIDGQTPLRLAILTKSLEKTRLLLEHGVKATDPETIARAVKARASRQMFELLIEAGADVNARNDDNETPLEVAARMRSATTIGILLKLGADPLCLVNDRSLLHEAIRAADHRFCDFLLANFDDEIDANHVDSAGDTPLTLAGNAPISTIRALVRKLAIVGPNDRNRKAIDENQGLKEYYEECRLELNRLNEEALIKVLTTSRGWREATFSRINRIEARVKDGERLEEYPIYREKLATNLERMRERRRWMKRTHEALVELEAFHVLFDVIETIVDNFTNKEMMNILKNCGFDPIMYSIYTLRRIFENVLLFVASGGSRETMKKFNTKKEFGPIDVISFVKRAGYRDEPELDEDGKPLLRHTTPIHYAARHKSNQWISRVFELFEIYEKFDANYVDESGLSHFRVACVAGHEYIVKKFLESGQDPNCLELESGDSLLHLDVQHKQKRVMKLLLSRGANPNSTNNEGSTPLHSICKKYEDVDLAKILFEVSDEVARPVQIDLRDKRGDTPLNSCRGNRQMIELMLKRGANPNLADDDGWTPLHSFCMYHGYDDLVGMLFELCHDEHRPVRIDAQTKGGRNIVAIGSEPLQMGSGRIAAEKRRDPNSADSRGYTALHVLCKTGCGLDFAQTFFRIIDEFQRTAVKVDARTEDGWTPLKYAIVFGYEHLLEVLLRRGADPNLVDDEGRTPLFDLACSIMVCRFDGQVLRGVR</sequence>
<dbReference type="Proteomes" id="UP000479190">
    <property type="component" value="Unassembled WGS sequence"/>
</dbReference>
<accession>A0A6H5HYV9</accession>
<protein>
    <submittedName>
        <fullName evidence="4">Uncharacterized protein</fullName>
    </submittedName>
</protein>
<evidence type="ECO:0000256" key="1">
    <source>
        <dbReference type="ARBA" id="ARBA00022737"/>
    </source>
</evidence>
<dbReference type="PROSITE" id="PS50088">
    <property type="entry name" value="ANK_REPEAT"/>
    <property type="match status" value="4"/>
</dbReference>
<evidence type="ECO:0000256" key="2">
    <source>
        <dbReference type="ARBA" id="ARBA00023043"/>
    </source>
</evidence>
<dbReference type="PANTHER" id="PTHR24198">
    <property type="entry name" value="ANKYRIN REPEAT AND PROTEIN KINASE DOMAIN-CONTAINING PROTEIN"/>
    <property type="match status" value="1"/>
</dbReference>
<reference evidence="4 5" key="1">
    <citation type="submission" date="2020-02" db="EMBL/GenBank/DDBJ databases">
        <authorList>
            <person name="Ferguson B K."/>
        </authorList>
    </citation>
    <scope>NUCLEOTIDE SEQUENCE [LARGE SCALE GENOMIC DNA]</scope>
</reference>